<dbReference type="PANTHER" id="PTHR14969">
    <property type="entry name" value="SPHINGOSINE-1-PHOSPHATE PHOSPHOHYDROLASE"/>
    <property type="match status" value="1"/>
</dbReference>
<proteinExistence type="predicted"/>
<comment type="subcellular location">
    <subcellularLocation>
        <location evidence="1">Cell membrane</location>
        <topology evidence="1">Multi-pass membrane protein</topology>
    </subcellularLocation>
</comment>
<feature type="transmembrane region" description="Helical" evidence="7">
    <location>
        <begin position="7"/>
        <end position="29"/>
    </location>
</feature>
<sequence>MRIISKQIIYSSLIFCLLLVYGGYILSAFSEIEFSLFINALYTPFLDQFFFWITLLGDGSLLLVLAFVFLFKKYYYAILSVLLLISSGLISYLLKKMIFVNSMRPLHYLSVANIHIPNGIHFYYKNSFPSGHAMTAFVAASLLIWIYRKSLLSYLSLTIASLVCISRVYLLQHFFIDVYFGAILGVLESALFIWIVETKLNRLQNSKLNSSLYSFLITKIKIPLPSINPKSNEKLPSKYAPKN</sequence>
<organism evidence="9 10">
    <name type="scientific">Labilibaculum manganireducens</name>
    <dbReference type="NCBI Taxonomy" id="1940525"/>
    <lineage>
        <taxon>Bacteria</taxon>
        <taxon>Pseudomonadati</taxon>
        <taxon>Bacteroidota</taxon>
        <taxon>Bacteroidia</taxon>
        <taxon>Marinilabiliales</taxon>
        <taxon>Marinifilaceae</taxon>
        <taxon>Labilibaculum</taxon>
    </lineage>
</organism>
<keyword evidence="3 7" id="KW-0812">Transmembrane</keyword>
<evidence type="ECO:0000259" key="8">
    <source>
        <dbReference type="SMART" id="SM00014"/>
    </source>
</evidence>
<protein>
    <recommendedName>
        <fullName evidence="8">Phosphatidic acid phosphatase type 2/haloperoxidase domain-containing protein</fullName>
    </recommendedName>
</protein>
<evidence type="ECO:0000313" key="9">
    <source>
        <dbReference type="EMBL" id="PKQ62914.1"/>
    </source>
</evidence>
<dbReference type="InterPro" id="IPR036938">
    <property type="entry name" value="PAP2/HPO_sf"/>
</dbReference>
<feature type="transmembrane region" description="Helical" evidence="7">
    <location>
        <begin position="128"/>
        <end position="147"/>
    </location>
</feature>
<dbReference type="RefSeq" id="WP_101310987.1">
    <property type="nucleotide sequence ID" value="NZ_MVDE01000032.1"/>
</dbReference>
<dbReference type="AlphaFoldDB" id="A0A2N3HXY5"/>
<gene>
    <name evidence="9" type="ORF">BZG01_16665</name>
</gene>
<dbReference type="Gene3D" id="1.20.144.10">
    <property type="entry name" value="Phosphatidic acid phosphatase type 2/haloperoxidase"/>
    <property type="match status" value="1"/>
</dbReference>
<feature type="transmembrane region" description="Helical" evidence="7">
    <location>
        <begin position="49"/>
        <end position="69"/>
    </location>
</feature>
<dbReference type="GO" id="GO:0005886">
    <property type="term" value="C:plasma membrane"/>
    <property type="evidence" value="ECO:0007669"/>
    <property type="project" value="UniProtKB-SubCell"/>
</dbReference>
<name>A0A2N3HXY5_9BACT</name>
<dbReference type="Pfam" id="PF01569">
    <property type="entry name" value="PAP2"/>
    <property type="match status" value="1"/>
</dbReference>
<evidence type="ECO:0000256" key="4">
    <source>
        <dbReference type="ARBA" id="ARBA00022801"/>
    </source>
</evidence>
<feature type="transmembrane region" description="Helical" evidence="7">
    <location>
        <begin position="178"/>
        <end position="196"/>
    </location>
</feature>
<keyword evidence="2" id="KW-1003">Cell membrane</keyword>
<evidence type="ECO:0000256" key="6">
    <source>
        <dbReference type="ARBA" id="ARBA00023136"/>
    </source>
</evidence>
<evidence type="ECO:0000313" key="10">
    <source>
        <dbReference type="Proteomes" id="UP000233618"/>
    </source>
</evidence>
<dbReference type="EMBL" id="MVDE01000032">
    <property type="protein sequence ID" value="PKQ62914.1"/>
    <property type="molecule type" value="Genomic_DNA"/>
</dbReference>
<accession>A0A2N3HXY5</accession>
<feature type="transmembrane region" description="Helical" evidence="7">
    <location>
        <begin position="154"/>
        <end position="172"/>
    </location>
</feature>
<dbReference type="SUPFAM" id="SSF48317">
    <property type="entry name" value="Acid phosphatase/Vanadium-dependent haloperoxidase"/>
    <property type="match status" value="1"/>
</dbReference>
<dbReference type="Proteomes" id="UP000233618">
    <property type="component" value="Unassembled WGS sequence"/>
</dbReference>
<feature type="transmembrane region" description="Helical" evidence="7">
    <location>
        <begin position="74"/>
        <end position="94"/>
    </location>
</feature>
<dbReference type="GO" id="GO:0016787">
    <property type="term" value="F:hydrolase activity"/>
    <property type="evidence" value="ECO:0007669"/>
    <property type="project" value="UniProtKB-KW"/>
</dbReference>
<dbReference type="PANTHER" id="PTHR14969:SF62">
    <property type="entry name" value="DECAPRENYLPHOSPHORYL-5-PHOSPHORIBOSE PHOSPHATASE RV3807C-RELATED"/>
    <property type="match status" value="1"/>
</dbReference>
<keyword evidence="10" id="KW-1185">Reference proteome</keyword>
<dbReference type="InterPro" id="IPR000326">
    <property type="entry name" value="PAP2/HPO"/>
</dbReference>
<keyword evidence="5 7" id="KW-1133">Transmembrane helix</keyword>
<evidence type="ECO:0000256" key="3">
    <source>
        <dbReference type="ARBA" id="ARBA00022692"/>
    </source>
</evidence>
<reference evidence="9 10" key="1">
    <citation type="journal article" date="2017" name="Front. Microbiol.">
        <title>Labilibaculum manganireducens gen. nov., sp. nov. and Labilibaculum filiforme sp. nov., Novel Bacteroidetes Isolated from Subsurface Sediments of the Baltic Sea.</title>
        <authorList>
            <person name="Vandieken V."/>
            <person name="Marshall I.P."/>
            <person name="Niemann H."/>
            <person name="Engelen B."/>
            <person name="Cypionka H."/>
        </authorList>
    </citation>
    <scope>NUCLEOTIDE SEQUENCE [LARGE SCALE GENOMIC DNA]</scope>
    <source>
        <strain evidence="9 10">59.10-2M</strain>
    </source>
</reference>
<evidence type="ECO:0000256" key="2">
    <source>
        <dbReference type="ARBA" id="ARBA00022475"/>
    </source>
</evidence>
<evidence type="ECO:0000256" key="7">
    <source>
        <dbReference type="SAM" id="Phobius"/>
    </source>
</evidence>
<dbReference type="CDD" id="cd01610">
    <property type="entry name" value="PAP2_like"/>
    <property type="match status" value="1"/>
</dbReference>
<keyword evidence="6 7" id="KW-0472">Membrane</keyword>
<evidence type="ECO:0000256" key="1">
    <source>
        <dbReference type="ARBA" id="ARBA00004651"/>
    </source>
</evidence>
<feature type="domain" description="Phosphatidic acid phosphatase type 2/haloperoxidase" evidence="8">
    <location>
        <begin position="73"/>
        <end position="193"/>
    </location>
</feature>
<keyword evidence="4" id="KW-0378">Hydrolase</keyword>
<evidence type="ECO:0000256" key="5">
    <source>
        <dbReference type="ARBA" id="ARBA00022989"/>
    </source>
</evidence>
<comment type="caution">
    <text evidence="9">The sequence shown here is derived from an EMBL/GenBank/DDBJ whole genome shotgun (WGS) entry which is preliminary data.</text>
</comment>
<dbReference type="SMART" id="SM00014">
    <property type="entry name" value="acidPPc"/>
    <property type="match status" value="1"/>
</dbReference>